<accession>A0A9D1D558</accession>
<dbReference type="PROSITE" id="PS51819">
    <property type="entry name" value="VOC"/>
    <property type="match status" value="1"/>
</dbReference>
<dbReference type="InterPro" id="IPR025870">
    <property type="entry name" value="Glyoxalase-like_dom"/>
</dbReference>
<evidence type="ECO:0000313" key="3">
    <source>
        <dbReference type="Proteomes" id="UP000824250"/>
    </source>
</evidence>
<dbReference type="EMBL" id="DVGC01000016">
    <property type="protein sequence ID" value="HIR04993.1"/>
    <property type="molecule type" value="Genomic_DNA"/>
</dbReference>
<comment type="caution">
    <text evidence="2">The sequence shown here is derived from an EMBL/GenBank/DDBJ whole genome shotgun (WGS) entry which is preliminary data.</text>
</comment>
<organism evidence="2 3">
    <name type="scientific">Candidatus Copromonas faecavium</name>
    <name type="common">nom. illeg.</name>
    <dbReference type="NCBI Taxonomy" id="2840740"/>
    <lineage>
        <taxon>Bacteria</taxon>
        <taxon>Bacillati</taxon>
        <taxon>Bacillota</taxon>
        <taxon>Clostridia</taxon>
        <taxon>Lachnospirales</taxon>
        <taxon>Lachnospiraceae</taxon>
        <taxon>Candidatus Copromonas (nom. illeg.)</taxon>
    </lineage>
</organism>
<dbReference type="InterPro" id="IPR037523">
    <property type="entry name" value="VOC_core"/>
</dbReference>
<evidence type="ECO:0000313" key="2">
    <source>
        <dbReference type="EMBL" id="HIR04993.1"/>
    </source>
</evidence>
<gene>
    <name evidence="2" type="ORF">IAB28_03380</name>
</gene>
<dbReference type="Pfam" id="PF12681">
    <property type="entry name" value="Glyoxalase_2"/>
    <property type="match status" value="1"/>
</dbReference>
<dbReference type="SUPFAM" id="SSF54593">
    <property type="entry name" value="Glyoxalase/Bleomycin resistance protein/Dihydroxybiphenyl dioxygenase"/>
    <property type="match status" value="1"/>
</dbReference>
<feature type="domain" description="VOC" evidence="1">
    <location>
        <begin position="2"/>
        <end position="117"/>
    </location>
</feature>
<dbReference type="Proteomes" id="UP000824250">
    <property type="component" value="Unassembled WGS sequence"/>
</dbReference>
<name>A0A9D1D558_9FIRM</name>
<dbReference type="AlphaFoldDB" id="A0A9D1D558"/>
<protein>
    <submittedName>
        <fullName evidence="2">VOC family protein</fullName>
    </submittedName>
</protein>
<dbReference type="Gene3D" id="3.10.180.10">
    <property type="entry name" value="2,3-Dihydroxybiphenyl 1,2-Dioxygenase, domain 1"/>
    <property type="match status" value="1"/>
</dbReference>
<evidence type="ECO:0000259" key="1">
    <source>
        <dbReference type="PROSITE" id="PS51819"/>
    </source>
</evidence>
<dbReference type="InterPro" id="IPR029068">
    <property type="entry name" value="Glyas_Bleomycin-R_OHBP_Dase"/>
</dbReference>
<proteinExistence type="predicted"/>
<sequence length="157" mass="17292">MKLKNILLAVNDIQASREFYNTLFGLEVIGDFGGNLVLTEGLVLQERTGFEALTGKETVYGGHDAELYFEEYDLERFLDLVRKFQVPVLNECAADSTGNRVIRIYDPDFHVIEVREMKAAWTGRSEEGAAGAEAIETEAIEKAAAGSEAAGKEAARE</sequence>
<reference evidence="2" key="1">
    <citation type="submission" date="2020-10" db="EMBL/GenBank/DDBJ databases">
        <authorList>
            <person name="Gilroy R."/>
        </authorList>
    </citation>
    <scope>NUCLEOTIDE SEQUENCE</scope>
    <source>
        <strain evidence="2">CHK180-2868</strain>
    </source>
</reference>
<reference evidence="2" key="2">
    <citation type="journal article" date="2021" name="PeerJ">
        <title>Extensive microbial diversity within the chicken gut microbiome revealed by metagenomics and culture.</title>
        <authorList>
            <person name="Gilroy R."/>
            <person name="Ravi A."/>
            <person name="Getino M."/>
            <person name="Pursley I."/>
            <person name="Horton D.L."/>
            <person name="Alikhan N.F."/>
            <person name="Baker D."/>
            <person name="Gharbi K."/>
            <person name="Hall N."/>
            <person name="Watson M."/>
            <person name="Adriaenssens E.M."/>
            <person name="Foster-Nyarko E."/>
            <person name="Jarju S."/>
            <person name="Secka A."/>
            <person name="Antonio M."/>
            <person name="Oren A."/>
            <person name="Chaudhuri R.R."/>
            <person name="La Ragione R."/>
            <person name="Hildebrand F."/>
            <person name="Pallen M.J."/>
        </authorList>
    </citation>
    <scope>NUCLEOTIDE SEQUENCE</scope>
    <source>
        <strain evidence="2">CHK180-2868</strain>
    </source>
</reference>